<dbReference type="GO" id="GO:0006072">
    <property type="term" value="P:glycerol-3-phosphate metabolic process"/>
    <property type="evidence" value="ECO:0007669"/>
    <property type="project" value="InterPro"/>
</dbReference>
<dbReference type="PANTHER" id="PTHR10196">
    <property type="entry name" value="SUGAR KINASE"/>
    <property type="match status" value="1"/>
</dbReference>
<evidence type="ECO:0000256" key="3">
    <source>
        <dbReference type="ARBA" id="ARBA00022741"/>
    </source>
</evidence>
<evidence type="ECO:0000259" key="10">
    <source>
        <dbReference type="Pfam" id="PF02782"/>
    </source>
</evidence>
<dbReference type="PANTHER" id="PTHR10196:SF69">
    <property type="entry name" value="GLYCEROL KINASE"/>
    <property type="match status" value="1"/>
</dbReference>
<evidence type="ECO:0000256" key="1">
    <source>
        <dbReference type="ARBA" id="ARBA00009156"/>
    </source>
</evidence>
<name>A0A520XG13_9DELT</name>
<dbReference type="CDD" id="cd07769">
    <property type="entry name" value="ASKHA_NBD_FGGY_GK"/>
    <property type="match status" value="1"/>
</dbReference>
<evidence type="ECO:0000256" key="6">
    <source>
        <dbReference type="ARBA" id="ARBA00022840"/>
    </source>
</evidence>
<dbReference type="AlphaFoldDB" id="A0A520XG13"/>
<dbReference type="EMBL" id="SHMQ01000004">
    <property type="protein sequence ID" value="RZV40066.1"/>
    <property type="molecule type" value="Genomic_DNA"/>
</dbReference>
<evidence type="ECO:0000313" key="11">
    <source>
        <dbReference type="EMBL" id="RZV40066.1"/>
    </source>
</evidence>
<dbReference type="GO" id="GO:0019563">
    <property type="term" value="P:glycerol catabolic process"/>
    <property type="evidence" value="ECO:0007669"/>
    <property type="project" value="TreeGrafter"/>
</dbReference>
<dbReference type="InterPro" id="IPR000577">
    <property type="entry name" value="Carb_kinase_FGGY"/>
</dbReference>
<dbReference type="Pfam" id="PF00370">
    <property type="entry name" value="FGGY_N"/>
    <property type="match status" value="1"/>
</dbReference>
<dbReference type="Proteomes" id="UP000322454">
    <property type="component" value="Unassembled WGS sequence"/>
</dbReference>
<dbReference type="PROSITE" id="PS00933">
    <property type="entry name" value="FGGY_KINASES_1"/>
    <property type="match status" value="1"/>
</dbReference>
<evidence type="ECO:0000256" key="4">
    <source>
        <dbReference type="ARBA" id="ARBA00022777"/>
    </source>
</evidence>
<keyword evidence="2 8" id="KW-0808">Transferase</keyword>
<dbReference type="InterPro" id="IPR018485">
    <property type="entry name" value="FGGY_C"/>
</dbReference>
<dbReference type="InterPro" id="IPR018484">
    <property type="entry name" value="FGGY_N"/>
</dbReference>
<dbReference type="GO" id="GO:0004370">
    <property type="term" value="F:glycerol kinase activity"/>
    <property type="evidence" value="ECO:0007669"/>
    <property type="project" value="InterPro"/>
</dbReference>
<sequence>MKKAVIALDLGTTGNRAIAFDKNGGLIHSSYREFPQIHPKPAWVEQDPYDILNTAVKVLNETLEHCGSYEIVSLGITNQRETSVLWNKNTGKPVYNAIAWQCRRTAGTCKDLSEYRNLIKEKTGLFLDPYFSATKIKWVLDNVGGAKNIAEKGELLFGTVDSWVLWNLTGGSVHATDASNASRTLLYNINTLKYDEELLKIFEVKESMLPLVCDSNYDFGNTEKKITGKSIPVVGILGDQQASLFAHSGFEKGIIKNTYGTGLFAMIETGNRIYASDKLVATVAWKLDGEAHYALEGSIFTGGEIIRFIKDNLGIISSAAESSDAAKSVISNEGVYFVPALSGLGAPYWDPDARGLIIGLTGAANKNHIIRAALESLAYQTKDVVIEFENTLKSGFDLSKYKLRVDGKASENDFLMQFQSDILNMVVEKAGFTEMTAFGIAGLSAVSTGFWTDAMFRRFKKTEKIYNPQIGYNAGNALYAKWREAVLKSLKWV</sequence>
<protein>
    <recommendedName>
        <fullName evidence="7">ATP:glycerol 3-phosphotransferase</fullName>
    </recommendedName>
</protein>
<feature type="domain" description="Carbohydrate kinase FGGY C-terminal" evidence="10">
    <location>
        <begin position="257"/>
        <end position="447"/>
    </location>
</feature>
<dbReference type="InterPro" id="IPR018483">
    <property type="entry name" value="Carb_kinase_FGGY_CS"/>
</dbReference>
<keyword evidence="4 8" id="KW-0418">Kinase</keyword>
<dbReference type="GO" id="GO:0005829">
    <property type="term" value="C:cytosol"/>
    <property type="evidence" value="ECO:0007669"/>
    <property type="project" value="TreeGrafter"/>
</dbReference>
<dbReference type="NCBIfam" id="NF000756">
    <property type="entry name" value="PRK00047.1"/>
    <property type="match status" value="1"/>
</dbReference>
<keyword evidence="3" id="KW-0547">Nucleotide-binding</keyword>
<feature type="domain" description="Carbohydrate kinase FGGY N-terminal" evidence="9">
    <location>
        <begin position="5"/>
        <end position="245"/>
    </location>
</feature>
<dbReference type="PROSITE" id="PS00445">
    <property type="entry name" value="FGGY_KINASES_2"/>
    <property type="match status" value="1"/>
</dbReference>
<keyword evidence="6" id="KW-0067">ATP-binding</keyword>
<dbReference type="Pfam" id="PF02782">
    <property type="entry name" value="FGGY_C"/>
    <property type="match status" value="1"/>
</dbReference>
<dbReference type="InterPro" id="IPR043129">
    <property type="entry name" value="ATPase_NBD"/>
</dbReference>
<dbReference type="PIRSF" id="PIRSF000538">
    <property type="entry name" value="GlpK"/>
    <property type="match status" value="1"/>
</dbReference>
<organism evidence="11 12">
    <name type="scientific">Candidatus Acidulodesulfobacterium acidiphilum</name>
    <dbReference type="NCBI Taxonomy" id="2597224"/>
    <lineage>
        <taxon>Bacteria</taxon>
        <taxon>Deltaproteobacteria</taxon>
        <taxon>Candidatus Acidulodesulfobacterales</taxon>
        <taxon>Candidatus Acidulodesulfobacterium</taxon>
    </lineage>
</organism>
<evidence type="ECO:0000259" key="9">
    <source>
        <dbReference type="Pfam" id="PF00370"/>
    </source>
</evidence>
<dbReference type="GO" id="GO:0005524">
    <property type="term" value="F:ATP binding"/>
    <property type="evidence" value="ECO:0007669"/>
    <property type="project" value="UniProtKB-KW"/>
</dbReference>
<dbReference type="NCBIfam" id="TIGR01311">
    <property type="entry name" value="glycerol_kin"/>
    <property type="match status" value="1"/>
</dbReference>
<dbReference type="SUPFAM" id="SSF53067">
    <property type="entry name" value="Actin-like ATPase domain"/>
    <property type="match status" value="2"/>
</dbReference>
<dbReference type="Gene3D" id="3.30.420.40">
    <property type="match status" value="2"/>
</dbReference>
<comment type="caution">
    <text evidence="11">The sequence shown here is derived from an EMBL/GenBank/DDBJ whole genome shotgun (WGS) entry which is preliminary data.</text>
</comment>
<proteinExistence type="inferred from homology"/>
<reference evidence="11 12" key="1">
    <citation type="submission" date="2019-01" db="EMBL/GenBank/DDBJ databases">
        <title>Insights into ecological role of a new deltaproteobacterial order Candidatus Sinidesulfobacterales (Sva0485) by metagenomics and metatranscriptomics.</title>
        <authorList>
            <person name="Tan S."/>
            <person name="Liu J."/>
            <person name="Fang Y."/>
            <person name="Hedlund B."/>
            <person name="Lian Z.-H."/>
            <person name="Huang L.-Y."/>
            <person name="Li J.-T."/>
            <person name="Huang L.-N."/>
            <person name="Li W.-J."/>
            <person name="Jiang H.-C."/>
            <person name="Dong H.-L."/>
            <person name="Shu W.-S."/>
        </authorList>
    </citation>
    <scope>NUCLEOTIDE SEQUENCE [LARGE SCALE GENOMIC DNA]</scope>
    <source>
        <strain evidence="11">AP4</strain>
    </source>
</reference>
<evidence type="ECO:0000256" key="7">
    <source>
        <dbReference type="ARBA" id="ARBA00043149"/>
    </source>
</evidence>
<dbReference type="FunFam" id="3.30.420.40:FF:000008">
    <property type="entry name" value="Glycerol kinase"/>
    <property type="match status" value="1"/>
</dbReference>
<gene>
    <name evidence="11" type="primary">glpK</name>
    <name evidence="11" type="ORF">EVJ48_02545</name>
</gene>
<accession>A0A520XG13</accession>
<evidence type="ECO:0000313" key="12">
    <source>
        <dbReference type="Proteomes" id="UP000322454"/>
    </source>
</evidence>
<comment type="similarity">
    <text evidence="1 8">Belongs to the FGGY kinase family.</text>
</comment>
<evidence type="ECO:0000256" key="2">
    <source>
        <dbReference type="ARBA" id="ARBA00022679"/>
    </source>
</evidence>
<dbReference type="InterPro" id="IPR005999">
    <property type="entry name" value="Glycerol_kin"/>
</dbReference>
<keyword evidence="5" id="KW-0319">Glycerol metabolism</keyword>
<evidence type="ECO:0000256" key="8">
    <source>
        <dbReference type="RuleBase" id="RU003733"/>
    </source>
</evidence>
<evidence type="ECO:0000256" key="5">
    <source>
        <dbReference type="ARBA" id="ARBA00022798"/>
    </source>
</evidence>